<evidence type="ECO:0000313" key="2">
    <source>
        <dbReference type="Proteomes" id="UP001148662"/>
    </source>
</evidence>
<dbReference type="EMBL" id="JANHOG010001978">
    <property type="protein sequence ID" value="KAJ3528976.1"/>
    <property type="molecule type" value="Genomic_DNA"/>
</dbReference>
<comment type="caution">
    <text evidence="1">The sequence shown here is derived from an EMBL/GenBank/DDBJ whole genome shotgun (WGS) entry which is preliminary data.</text>
</comment>
<proteinExistence type="predicted"/>
<name>A0ACC1RZK1_9APHY</name>
<organism evidence="1 2">
    <name type="scientific">Phlebia brevispora</name>
    <dbReference type="NCBI Taxonomy" id="194682"/>
    <lineage>
        <taxon>Eukaryota</taxon>
        <taxon>Fungi</taxon>
        <taxon>Dikarya</taxon>
        <taxon>Basidiomycota</taxon>
        <taxon>Agaricomycotina</taxon>
        <taxon>Agaricomycetes</taxon>
        <taxon>Polyporales</taxon>
        <taxon>Meruliaceae</taxon>
        <taxon>Phlebia</taxon>
    </lineage>
</organism>
<evidence type="ECO:0000313" key="1">
    <source>
        <dbReference type="EMBL" id="KAJ3528976.1"/>
    </source>
</evidence>
<gene>
    <name evidence="1" type="ORF">NM688_g7920</name>
</gene>
<accession>A0ACC1RZK1</accession>
<protein>
    <submittedName>
        <fullName evidence="1">Uncharacterized protein</fullName>
    </submittedName>
</protein>
<dbReference type="Proteomes" id="UP001148662">
    <property type="component" value="Unassembled WGS sequence"/>
</dbReference>
<sequence>MANRILQDPNQLAAPNFLSPAYDQVRADLLEKGVAAADAVTQLTASFAVYKASLVTAWNEQNQADAAARQQADEQRAQELAAQQEAEEAERREAEKKRPKQPKLLAGRSIDSVSQPRTSDEGLAEAREDRLPTTDVDTLALTQVGEGVAVKSVSSLRASPNARHDSQLSLADLNDAWDSFIEELRIAKWNEDSIRMHVKLIHSIDHHSWKHLPPQDLRHAALMLYFEEARIEWHKKITNEAVMVDIGIIVESRLEQCFRVVDGLRIERDRRYVLAVPSVSAATNGLVLDSLLTRADLEMSYLC</sequence>
<reference evidence="1" key="1">
    <citation type="submission" date="2022-07" db="EMBL/GenBank/DDBJ databases">
        <title>Genome Sequence of Phlebia brevispora.</title>
        <authorList>
            <person name="Buettner E."/>
        </authorList>
    </citation>
    <scope>NUCLEOTIDE SEQUENCE</scope>
    <source>
        <strain evidence="1">MPL23</strain>
    </source>
</reference>
<keyword evidence="2" id="KW-1185">Reference proteome</keyword>